<dbReference type="PROSITE" id="PS00530">
    <property type="entry name" value="RNASE_T2_1"/>
    <property type="match status" value="1"/>
</dbReference>
<dbReference type="RefSeq" id="WP_008027111.1">
    <property type="nucleotide sequence ID" value="NZ_ACYY01000001.1"/>
</dbReference>
<gene>
    <name evidence="4" type="ORF">Rsw2DRAFT_0184</name>
</gene>
<comment type="caution">
    <text evidence="4">The sequence shown here is derived from an EMBL/GenBank/DDBJ whole genome shotgun (WGS) entry which is preliminary data.</text>
</comment>
<dbReference type="PROSITE" id="PS00531">
    <property type="entry name" value="RNASE_T2_2"/>
    <property type="match status" value="1"/>
</dbReference>
<comment type="similarity">
    <text evidence="1 2">Belongs to the RNase T2 family.</text>
</comment>
<dbReference type="Proteomes" id="UP000010121">
    <property type="component" value="Unassembled WGS sequence"/>
</dbReference>
<feature type="signal peptide" evidence="3">
    <location>
        <begin position="1"/>
        <end position="20"/>
    </location>
</feature>
<dbReference type="InterPro" id="IPR001568">
    <property type="entry name" value="RNase_T2-like"/>
</dbReference>
<dbReference type="EMBL" id="ACYY01000001">
    <property type="protein sequence ID" value="EEW26949.1"/>
    <property type="molecule type" value="Genomic_DNA"/>
</dbReference>
<dbReference type="PANTHER" id="PTHR11240">
    <property type="entry name" value="RIBONUCLEASE T2"/>
    <property type="match status" value="1"/>
</dbReference>
<dbReference type="GO" id="GO:0006401">
    <property type="term" value="P:RNA catabolic process"/>
    <property type="evidence" value="ECO:0007669"/>
    <property type="project" value="TreeGrafter"/>
</dbReference>
<evidence type="ECO:0000313" key="4">
    <source>
        <dbReference type="EMBL" id="EEW26949.1"/>
    </source>
</evidence>
<evidence type="ECO:0000256" key="2">
    <source>
        <dbReference type="RuleBase" id="RU004328"/>
    </source>
</evidence>
<dbReference type="Pfam" id="PF00445">
    <property type="entry name" value="Ribonuclease_T2"/>
    <property type="match status" value="1"/>
</dbReference>
<dbReference type="OrthoDB" id="4720638at2"/>
<protein>
    <submittedName>
        <fullName evidence="4">Ribonuclease T2</fullName>
    </submittedName>
</protein>
<name>C8RWK6_9RHOB</name>
<dbReference type="AlphaFoldDB" id="C8RWK6"/>
<proteinExistence type="inferred from homology"/>
<dbReference type="Gene3D" id="3.90.730.10">
    <property type="entry name" value="Ribonuclease T2-like"/>
    <property type="match status" value="1"/>
</dbReference>
<dbReference type="InterPro" id="IPR033130">
    <property type="entry name" value="RNase_T2_His_AS_2"/>
</dbReference>
<dbReference type="STRING" id="371731.Rsw2DRAFT_0184"/>
<accession>C8RWK6</accession>
<keyword evidence="5" id="KW-1185">Reference proteome</keyword>
<evidence type="ECO:0000313" key="5">
    <source>
        <dbReference type="Proteomes" id="UP000010121"/>
    </source>
</evidence>
<dbReference type="CDD" id="cd01062">
    <property type="entry name" value="RNase_T2_prok"/>
    <property type="match status" value="1"/>
</dbReference>
<feature type="chain" id="PRO_5002991908" evidence="3">
    <location>
        <begin position="21"/>
        <end position="213"/>
    </location>
</feature>
<dbReference type="PANTHER" id="PTHR11240:SF22">
    <property type="entry name" value="RIBONUCLEASE T2"/>
    <property type="match status" value="1"/>
</dbReference>
<dbReference type="GO" id="GO:0033897">
    <property type="term" value="F:ribonuclease T2 activity"/>
    <property type="evidence" value="ECO:0007669"/>
    <property type="project" value="InterPro"/>
</dbReference>
<dbReference type="InterPro" id="IPR036430">
    <property type="entry name" value="RNase_T2-like_sf"/>
</dbReference>
<dbReference type="SUPFAM" id="SSF55895">
    <property type="entry name" value="Ribonuclease Rh-like"/>
    <property type="match status" value="1"/>
</dbReference>
<reference evidence="4 5" key="1">
    <citation type="submission" date="2009-08" db="EMBL/GenBank/DDBJ databases">
        <title>The draft genome of Rhodobacter sp. SW2.</title>
        <authorList>
            <consortium name="US DOE Joint Genome Institute (JGI-PGF)"/>
            <person name="Lucas S."/>
            <person name="Copeland A."/>
            <person name="Lapidus A."/>
            <person name="Glavina del Rio T."/>
            <person name="Tice H."/>
            <person name="Bruce D."/>
            <person name="Goodwin L."/>
            <person name="Pitluck S."/>
            <person name="Larimer F."/>
            <person name="Land M.L."/>
            <person name="Hauser L."/>
            <person name="Emerson D."/>
        </authorList>
    </citation>
    <scope>NUCLEOTIDE SEQUENCE [LARGE SCALE GENOMIC DNA]</scope>
    <source>
        <strain evidence="4 5">SW2</strain>
    </source>
</reference>
<dbReference type="GO" id="GO:0003723">
    <property type="term" value="F:RNA binding"/>
    <property type="evidence" value="ECO:0007669"/>
    <property type="project" value="InterPro"/>
</dbReference>
<evidence type="ECO:0000256" key="3">
    <source>
        <dbReference type="SAM" id="SignalP"/>
    </source>
</evidence>
<dbReference type="InterPro" id="IPR018188">
    <property type="entry name" value="RNase_T2_His_AS_1"/>
</dbReference>
<dbReference type="eggNOG" id="COG3719">
    <property type="taxonomic scope" value="Bacteria"/>
</dbReference>
<organism evidence="4 5">
    <name type="scientific">Rhodobacter ferrooxidans</name>
    <dbReference type="NCBI Taxonomy" id="371731"/>
    <lineage>
        <taxon>Bacteria</taxon>
        <taxon>Pseudomonadati</taxon>
        <taxon>Pseudomonadota</taxon>
        <taxon>Alphaproteobacteria</taxon>
        <taxon>Rhodobacterales</taxon>
        <taxon>Rhodobacter group</taxon>
        <taxon>Rhodobacter</taxon>
    </lineage>
</organism>
<dbReference type="InterPro" id="IPR039378">
    <property type="entry name" value="RNase_T2_prok"/>
</dbReference>
<keyword evidence="3" id="KW-0732">Signal</keyword>
<evidence type="ECO:0000256" key="1">
    <source>
        <dbReference type="ARBA" id="ARBA00007469"/>
    </source>
</evidence>
<sequence>MRAGMMGLAALLIGTTAALAEGEQAGDFDYYVMSLSWSANWCALEGDARGDDQCSPRHDFTFTLHGLWPQYDAGYPSYCRTGQRDPSRGESAAMADIMGGSGLAWYQWKKHGRCAGLSARDYYATMRRAYAAIVIPPVFGKISKTLKVPADVIEGAFLESNPGLTRDMITVTCDQGMIQEARICLTKDLQPRACGDDVIRDCRMQDAILGAVR</sequence>